<reference evidence="1" key="2">
    <citation type="submission" date="2021-04" db="EMBL/GenBank/DDBJ databases">
        <authorList>
            <person name="Gilroy R."/>
        </authorList>
    </citation>
    <scope>NUCLEOTIDE SEQUENCE</scope>
    <source>
        <strain evidence="1">378</strain>
    </source>
</reference>
<sequence length="344" mass="36871">MGLNFSLLTTVAAEIVVGERGFAQEVKPATQCIPLHANQSIPTYIASNQCFELQGNNQITGNIVIDGKLFIKAGRSATMMSQSSITLQKGGELTVRGQLEIGAFATLVLNEATFTCQGLISALNGAQILATGNNDIRNIGRLLLEEGSTMHIGGQGTFRSTGRLVLEQATAMIAGTTAFTNGGIISLQQGSRLILGQKANMNNIGRLQSEPDCVFALQGQSYLTNNRGFQFTGTLSLADGAILQNEAPLRMHPESYFDLSQSSQILNHHTIEVGGKSLMQNSARVLNDGVFAIKKTGTVRLSQGSLLLNTGTFRNEGGVLTTETQHNFKNEHIVSGRYSRDQGH</sequence>
<dbReference type="SUPFAM" id="SSF51126">
    <property type="entry name" value="Pectin lyase-like"/>
    <property type="match status" value="1"/>
</dbReference>
<evidence type="ECO:0000313" key="1">
    <source>
        <dbReference type="EMBL" id="MBU3843690.1"/>
    </source>
</evidence>
<gene>
    <name evidence="1" type="ORF">H9847_02290</name>
</gene>
<accession>A0A948TEQ3</accession>
<dbReference type="EMBL" id="JAHLFE010000043">
    <property type="protein sequence ID" value="MBU3843690.1"/>
    <property type="molecule type" value="Genomic_DNA"/>
</dbReference>
<name>A0A948TEQ3_9GAMM</name>
<proteinExistence type="predicted"/>
<reference evidence="1" key="1">
    <citation type="journal article" date="2021" name="PeerJ">
        <title>Extensive microbial diversity within the chicken gut microbiome revealed by metagenomics and culture.</title>
        <authorList>
            <person name="Gilroy R."/>
            <person name="Ravi A."/>
            <person name="Getino M."/>
            <person name="Pursley I."/>
            <person name="Horton D.L."/>
            <person name="Alikhan N.F."/>
            <person name="Baker D."/>
            <person name="Gharbi K."/>
            <person name="Hall N."/>
            <person name="Watson M."/>
            <person name="Adriaenssens E.M."/>
            <person name="Foster-Nyarko E."/>
            <person name="Jarju S."/>
            <person name="Secka A."/>
            <person name="Antonio M."/>
            <person name="Oren A."/>
            <person name="Chaudhuri R.R."/>
            <person name="La Ragione R."/>
            <person name="Hildebrand F."/>
            <person name="Pallen M.J."/>
        </authorList>
    </citation>
    <scope>NUCLEOTIDE SEQUENCE</scope>
    <source>
        <strain evidence="1">378</strain>
    </source>
</reference>
<dbReference type="InterPro" id="IPR011050">
    <property type="entry name" value="Pectin_lyase_fold/virulence"/>
</dbReference>
<dbReference type="AlphaFoldDB" id="A0A948TEQ3"/>
<comment type="caution">
    <text evidence="1">The sequence shown here is derived from an EMBL/GenBank/DDBJ whole genome shotgun (WGS) entry which is preliminary data.</text>
</comment>
<evidence type="ECO:0000313" key="2">
    <source>
        <dbReference type="Proteomes" id="UP000733611"/>
    </source>
</evidence>
<dbReference type="Proteomes" id="UP000733611">
    <property type="component" value="Unassembled WGS sequence"/>
</dbReference>
<protein>
    <submittedName>
        <fullName evidence="1">Uncharacterized protein</fullName>
    </submittedName>
</protein>
<organism evidence="1 2">
    <name type="scientific">Candidatus Anaerobiospirillum pullicola</name>
    <dbReference type="NCBI Taxonomy" id="2838451"/>
    <lineage>
        <taxon>Bacteria</taxon>
        <taxon>Pseudomonadati</taxon>
        <taxon>Pseudomonadota</taxon>
        <taxon>Gammaproteobacteria</taxon>
        <taxon>Aeromonadales</taxon>
        <taxon>Succinivibrionaceae</taxon>
        <taxon>Anaerobiospirillum</taxon>
    </lineage>
</organism>